<organism evidence="2 3">
    <name type="scientific">Plakobranchus ocellatus</name>
    <dbReference type="NCBI Taxonomy" id="259542"/>
    <lineage>
        <taxon>Eukaryota</taxon>
        <taxon>Metazoa</taxon>
        <taxon>Spiralia</taxon>
        <taxon>Lophotrochozoa</taxon>
        <taxon>Mollusca</taxon>
        <taxon>Gastropoda</taxon>
        <taxon>Heterobranchia</taxon>
        <taxon>Euthyneura</taxon>
        <taxon>Panpulmonata</taxon>
        <taxon>Sacoglossa</taxon>
        <taxon>Placobranchoidea</taxon>
        <taxon>Plakobranchidae</taxon>
        <taxon>Plakobranchus</taxon>
    </lineage>
</organism>
<reference evidence="2 3" key="1">
    <citation type="journal article" date="2021" name="Elife">
        <title>Chloroplast acquisition without the gene transfer in kleptoplastic sea slugs, Plakobranchus ocellatus.</title>
        <authorList>
            <person name="Maeda T."/>
            <person name="Takahashi S."/>
            <person name="Yoshida T."/>
            <person name="Shimamura S."/>
            <person name="Takaki Y."/>
            <person name="Nagai Y."/>
            <person name="Toyoda A."/>
            <person name="Suzuki Y."/>
            <person name="Arimoto A."/>
            <person name="Ishii H."/>
            <person name="Satoh N."/>
            <person name="Nishiyama T."/>
            <person name="Hasebe M."/>
            <person name="Maruyama T."/>
            <person name="Minagawa J."/>
            <person name="Obokata J."/>
            <person name="Shigenobu S."/>
        </authorList>
    </citation>
    <scope>NUCLEOTIDE SEQUENCE [LARGE SCALE GENOMIC DNA]</scope>
</reference>
<proteinExistence type="predicted"/>
<feature type="region of interest" description="Disordered" evidence="1">
    <location>
        <begin position="71"/>
        <end position="96"/>
    </location>
</feature>
<dbReference type="EMBL" id="BLXT01006003">
    <property type="protein sequence ID" value="GFO28172.1"/>
    <property type="molecule type" value="Genomic_DNA"/>
</dbReference>
<accession>A0AAV4CA73</accession>
<name>A0AAV4CA73_9GAST</name>
<evidence type="ECO:0000256" key="1">
    <source>
        <dbReference type="SAM" id="MobiDB-lite"/>
    </source>
</evidence>
<gene>
    <name evidence="2" type="ORF">PoB_005467700</name>
</gene>
<protein>
    <submittedName>
        <fullName evidence="2">Uncharacterized protein</fullName>
    </submittedName>
</protein>
<evidence type="ECO:0000313" key="2">
    <source>
        <dbReference type="EMBL" id="GFO28172.1"/>
    </source>
</evidence>
<dbReference type="Proteomes" id="UP000735302">
    <property type="component" value="Unassembled WGS sequence"/>
</dbReference>
<keyword evidence="3" id="KW-1185">Reference proteome</keyword>
<dbReference type="AlphaFoldDB" id="A0AAV4CA73"/>
<sequence length="115" mass="12646">MNICLLVVSRQLFDFFLDGGVFGGALDENLKAVLNTWSLTNLTGKRLFGDMDHDMVRRRRSSIHLRTTLSRAQQGDLRLSGPPSGQGTGGVARIRNRKVPTDLRADSLVTVPPTP</sequence>
<comment type="caution">
    <text evidence="2">The sequence shown here is derived from an EMBL/GenBank/DDBJ whole genome shotgun (WGS) entry which is preliminary data.</text>
</comment>
<evidence type="ECO:0000313" key="3">
    <source>
        <dbReference type="Proteomes" id="UP000735302"/>
    </source>
</evidence>